<dbReference type="InterPro" id="IPR012337">
    <property type="entry name" value="RNaseH-like_sf"/>
</dbReference>
<feature type="domain" description="Exonuclease" evidence="1">
    <location>
        <begin position="8"/>
        <end position="175"/>
    </location>
</feature>
<evidence type="ECO:0000259" key="1">
    <source>
        <dbReference type="SMART" id="SM00479"/>
    </source>
</evidence>
<dbReference type="Gene3D" id="3.30.420.10">
    <property type="entry name" value="Ribonuclease H-like superfamily/Ribonuclease H"/>
    <property type="match status" value="1"/>
</dbReference>
<accession>A0ABX8V2L0</accession>
<keyword evidence="2" id="KW-0540">Nuclease</keyword>
<gene>
    <name evidence="2" type="ORF">RHABOEDO_001785</name>
</gene>
<evidence type="ECO:0000313" key="2">
    <source>
        <dbReference type="EMBL" id="QYF49443.1"/>
    </source>
</evidence>
<evidence type="ECO:0000313" key="3">
    <source>
        <dbReference type="Proteomes" id="UP000826014"/>
    </source>
</evidence>
<reference evidence="2 3" key="1">
    <citation type="journal article" date="2022" name="bioRxiv">
        <title>Ecology and evolution of chlamydial symbionts of arthropods.</title>
        <authorList>
            <person name="Halter T."/>
            <person name="Koestlbacher S."/>
            <person name="Collingro A."/>
            <person name="Sixt B.S."/>
            <person name="Toenshoff E.R."/>
            <person name="Hendrickx F."/>
            <person name="Kostanjsek R."/>
            <person name="Horn M."/>
        </authorList>
    </citation>
    <scope>NUCLEOTIDE SEQUENCE [LARGE SCALE GENOMIC DNA]</scope>
    <source>
        <strain evidence="2">W744xW776</strain>
    </source>
</reference>
<dbReference type="SUPFAM" id="SSF53098">
    <property type="entry name" value="Ribonuclease H-like"/>
    <property type="match status" value="1"/>
</dbReference>
<protein>
    <submittedName>
        <fullName evidence="2">3'-5' exonuclease DinG</fullName>
        <ecNumber evidence="2">3.1.-.-</ecNumber>
    </submittedName>
</protein>
<dbReference type="Pfam" id="PF00929">
    <property type="entry name" value="RNase_T"/>
    <property type="match status" value="1"/>
</dbReference>
<dbReference type="CDD" id="cd06127">
    <property type="entry name" value="DEDDh"/>
    <property type="match status" value="1"/>
</dbReference>
<dbReference type="InterPro" id="IPR036397">
    <property type="entry name" value="RNaseH_sf"/>
</dbReference>
<dbReference type="InterPro" id="IPR013520">
    <property type="entry name" value="Ribonucl_H"/>
</dbReference>
<dbReference type="InterPro" id="IPR006054">
    <property type="entry name" value="DnaQ"/>
</dbReference>
<dbReference type="PANTHER" id="PTHR30231">
    <property type="entry name" value="DNA POLYMERASE III SUBUNIT EPSILON"/>
    <property type="match status" value="1"/>
</dbReference>
<keyword evidence="2" id="KW-0269">Exonuclease</keyword>
<dbReference type="EMBL" id="CP075587">
    <property type="protein sequence ID" value="QYF49443.1"/>
    <property type="molecule type" value="Genomic_DNA"/>
</dbReference>
<dbReference type="EC" id="3.1.-.-" evidence="2"/>
<dbReference type="SMART" id="SM00479">
    <property type="entry name" value="EXOIII"/>
    <property type="match status" value="1"/>
</dbReference>
<dbReference type="InterPro" id="IPR024530">
    <property type="entry name" value="QSregVF_b"/>
</dbReference>
<keyword evidence="3" id="KW-1185">Reference proteome</keyword>
<sequence>MTLLHKDVFVCLDCETTGLDPDKDEIIEFAIARFNFDTIIDSFETLIEPSFSIPEESTAIHHITDQMVKGKPKIQEILPRIFELIDNYIVIGHGITNDISFLNASAKKYAVPNNLSSIRYVDTLRLARLYGESPTNSLEMLRKHFNIAEEGAHRAMNDVIVNIKVFKFLAKRYKTVTQILERLKRPILLKTMPLGKHKRRKFSEIPLEYLRWAARQNFDQDLLFSIHHELKKRKQGTRFCQEANPFSSL</sequence>
<dbReference type="NCBIfam" id="NF004964">
    <property type="entry name" value="PRK06310.1"/>
    <property type="match status" value="1"/>
</dbReference>
<dbReference type="Pfam" id="PF12843">
    <property type="entry name" value="QSregVF_b"/>
    <property type="match status" value="1"/>
</dbReference>
<dbReference type="PANTHER" id="PTHR30231:SF41">
    <property type="entry name" value="DNA POLYMERASE III SUBUNIT EPSILON"/>
    <property type="match status" value="1"/>
</dbReference>
<dbReference type="GO" id="GO:0004527">
    <property type="term" value="F:exonuclease activity"/>
    <property type="evidence" value="ECO:0007669"/>
    <property type="project" value="UniProtKB-KW"/>
</dbReference>
<dbReference type="RefSeq" id="WP_215216626.1">
    <property type="nucleotide sequence ID" value="NZ_CP075587.1"/>
</dbReference>
<proteinExistence type="predicted"/>
<organism evidence="2 3">
    <name type="scientific">Candidatus Rhabdochlamydia oedothoracis</name>
    <dbReference type="NCBI Taxonomy" id="2720720"/>
    <lineage>
        <taxon>Bacteria</taxon>
        <taxon>Pseudomonadati</taxon>
        <taxon>Chlamydiota</taxon>
        <taxon>Chlamydiia</taxon>
        <taxon>Parachlamydiales</taxon>
        <taxon>Candidatus Rhabdochlamydiaceae</taxon>
        <taxon>Candidatus Rhabdochlamydia</taxon>
    </lineage>
</organism>
<keyword evidence="2" id="KW-0378">Hydrolase</keyword>
<name>A0ABX8V2L0_9BACT</name>
<dbReference type="NCBIfam" id="TIGR00573">
    <property type="entry name" value="dnaq"/>
    <property type="match status" value="1"/>
</dbReference>
<dbReference type="Proteomes" id="UP000826014">
    <property type="component" value="Chromosome"/>
</dbReference>